<name>A0A211ZT04_9PROT</name>
<keyword evidence="6 9" id="KW-0812">Transmembrane</keyword>
<dbReference type="PROSITE" id="PS50928">
    <property type="entry name" value="ABC_TM1"/>
    <property type="match status" value="1"/>
</dbReference>
<comment type="subcellular location">
    <subcellularLocation>
        <location evidence="1">Cell inner membrane</location>
        <topology evidence="1">Multi-pass membrane protein</topology>
    </subcellularLocation>
    <subcellularLocation>
        <location evidence="9">Cell membrane</location>
        <topology evidence="9">Multi-pass membrane protein</topology>
    </subcellularLocation>
</comment>
<feature type="transmembrane region" description="Helical" evidence="9">
    <location>
        <begin position="53"/>
        <end position="76"/>
    </location>
</feature>
<organism evidence="11 12">
    <name type="scientific">Inquilinus limosus</name>
    <dbReference type="NCBI Taxonomy" id="171674"/>
    <lineage>
        <taxon>Bacteria</taxon>
        <taxon>Pseudomonadati</taxon>
        <taxon>Pseudomonadota</taxon>
        <taxon>Alphaproteobacteria</taxon>
        <taxon>Rhodospirillales</taxon>
        <taxon>Rhodospirillaceae</taxon>
        <taxon>Inquilinus</taxon>
    </lineage>
</organism>
<feature type="transmembrane region" description="Helical" evidence="9">
    <location>
        <begin position="12"/>
        <end position="41"/>
    </location>
</feature>
<dbReference type="Gene3D" id="1.10.3720.10">
    <property type="entry name" value="MetI-like"/>
    <property type="match status" value="1"/>
</dbReference>
<keyword evidence="12" id="KW-1185">Reference proteome</keyword>
<dbReference type="PANTHER" id="PTHR30614:SF10">
    <property type="entry name" value="ARGININE ABC TRANSPORTER PERMEASE PROTEIN ARTM"/>
    <property type="match status" value="1"/>
</dbReference>
<sequence>MDLDFVQRIVGNLLNGVVVTIILVAASMVCGNAMAVPVALARVSRRWWLKAPAFLFILCIRGTPLIVQMFMIYYGLAQFPAVRHSVLWPILREPMWCAVISLSISTAAYSGEVLRGAIQAVPRGEVEAARSVGMRRGLMMRRIVLPIALRQSLPVFANETVLLLKASAIVFTITVRDLMGEANIIRAQTFRTYEPLITAAVMYLVLTWLIVRGFAWLEARLGTHRRAVSAAAPGRLAPAPATVPLDAR</sequence>
<proteinExistence type="inferred from homology"/>
<gene>
    <name evidence="11" type="ORF">BWR60_04445</name>
</gene>
<dbReference type="AlphaFoldDB" id="A0A211ZT04"/>
<dbReference type="OrthoDB" id="9814550at2"/>
<dbReference type="GO" id="GO:0006865">
    <property type="term" value="P:amino acid transport"/>
    <property type="evidence" value="ECO:0007669"/>
    <property type="project" value="TreeGrafter"/>
</dbReference>
<keyword evidence="7 9" id="KW-1133">Transmembrane helix</keyword>
<evidence type="ECO:0000256" key="8">
    <source>
        <dbReference type="ARBA" id="ARBA00023136"/>
    </source>
</evidence>
<keyword evidence="4" id="KW-1003">Cell membrane</keyword>
<dbReference type="InterPro" id="IPR035906">
    <property type="entry name" value="MetI-like_sf"/>
</dbReference>
<dbReference type="GO" id="GO:0022857">
    <property type="term" value="F:transmembrane transporter activity"/>
    <property type="evidence" value="ECO:0007669"/>
    <property type="project" value="InterPro"/>
</dbReference>
<dbReference type="Pfam" id="PF00528">
    <property type="entry name" value="BPD_transp_1"/>
    <property type="match status" value="1"/>
</dbReference>
<evidence type="ECO:0000313" key="12">
    <source>
        <dbReference type="Proteomes" id="UP000196655"/>
    </source>
</evidence>
<keyword evidence="3 9" id="KW-0813">Transport</keyword>
<dbReference type="EMBL" id="NHON01000005">
    <property type="protein sequence ID" value="OWJ68383.1"/>
    <property type="molecule type" value="Genomic_DNA"/>
</dbReference>
<comment type="caution">
    <text evidence="11">The sequence shown here is derived from an EMBL/GenBank/DDBJ whole genome shotgun (WGS) entry which is preliminary data.</text>
</comment>
<feature type="transmembrane region" description="Helical" evidence="9">
    <location>
        <begin position="196"/>
        <end position="217"/>
    </location>
</feature>
<dbReference type="STRING" id="1122125.GCA_000423185_05718"/>
<dbReference type="RefSeq" id="WP_088149805.1">
    <property type="nucleotide sequence ID" value="NZ_NHON01000005.1"/>
</dbReference>
<dbReference type="PANTHER" id="PTHR30614">
    <property type="entry name" value="MEMBRANE COMPONENT OF AMINO ACID ABC TRANSPORTER"/>
    <property type="match status" value="1"/>
</dbReference>
<keyword evidence="5" id="KW-0997">Cell inner membrane</keyword>
<evidence type="ECO:0000256" key="3">
    <source>
        <dbReference type="ARBA" id="ARBA00022448"/>
    </source>
</evidence>
<evidence type="ECO:0000256" key="2">
    <source>
        <dbReference type="ARBA" id="ARBA00010072"/>
    </source>
</evidence>
<protein>
    <recommendedName>
        <fullName evidence="10">ABC transmembrane type-1 domain-containing protein</fullName>
    </recommendedName>
</protein>
<evidence type="ECO:0000256" key="7">
    <source>
        <dbReference type="ARBA" id="ARBA00022989"/>
    </source>
</evidence>
<dbReference type="GO" id="GO:0043190">
    <property type="term" value="C:ATP-binding cassette (ABC) transporter complex"/>
    <property type="evidence" value="ECO:0007669"/>
    <property type="project" value="InterPro"/>
</dbReference>
<reference evidence="12" key="1">
    <citation type="submission" date="2017-05" db="EMBL/GenBank/DDBJ databases">
        <authorList>
            <person name="Macchi M."/>
            <person name="Festa S."/>
            <person name="Coppotelli B.M."/>
            <person name="Morelli I.S."/>
        </authorList>
    </citation>
    <scope>NUCLEOTIDE SEQUENCE [LARGE SCALE GENOMIC DNA]</scope>
    <source>
        <strain evidence="12">I</strain>
    </source>
</reference>
<evidence type="ECO:0000313" key="11">
    <source>
        <dbReference type="EMBL" id="OWJ68383.1"/>
    </source>
</evidence>
<comment type="similarity">
    <text evidence="2">Belongs to the binding-protein-dependent transport system permease family. HisMQ subfamily.</text>
</comment>
<dbReference type="InterPro" id="IPR010065">
    <property type="entry name" value="AA_ABC_transptr_permease_3TM"/>
</dbReference>
<feature type="domain" description="ABC transmembrane type-1" evidence="10">
    <location>
        <begin position="17"/>
        <end position="215"/>
    </location>
</feature>
<dbReference type="InterPro" id="IPR000515">
    <property type="entry name" value="MetI-like"/>
</dbReference>
<dbReference type="Proteomes" id="UP000196655">
    <property type="component" value="Unassembled WGS sequence"/>
</dbReference>
<evidence type="ECO:0000256" key="6">
    <source>
        <dbReference type="ARBA" id="ARBA00022692"/>
    </source>
</evidence>
<dbReference type="NCBIfam" id="TIGR01726">
    <property type="entry name" value="HEQRo_perm_3TM"/>
    <property type="match status" value="1"/>
</dbReference>
<evidence type="ECO:0000256" key="5">
    <source>
        <dbReference type="ARBA" id="ARBA00022519"/>
    </source>
</evidence>
<accession>A0A211ZT04</accession>
<dbReference type="CDD" id="cd06261">
    <property type="entry name" value="TM_PBP2"/>
    <property type="match status" value="1"/>
</dbReference>
<dbReference type="SUPFAM" id="SSF161098">
    <property type="entry name" value="MetI-like"/>
    <property type="match status" value="1"/>
</dbReference>
<evidence type="ECO:0000256" key="9">
    <source>
        <dbReference type="RuleBase" id="RU363032"/>
    </source>
</evidence>
<evidence type="ECO:0000256" key="4">
    <source>
        <dbReference type="ARBA" id="ARBA00022475"/>
    </source>
</evidence>
<evidence type="ECO:0000256" key="1">
    <source>
        <dbReference type="ARBA" id="ARBA00004429"/>
    </source>
</evidence>
<dbReference type="InterPro" id="IPR043429">
    <property type="entry name" value="ArtM/GltK/GlnP/TcyL/YhdX-like"/>
</dbReference>
<evidence type="ECO:0000259" key="10">
    <source>
        <dbReference type="PROSITE" id="PS50928"/>
    </source>
</evidence>
<keyword evidence="8 9" id="KW-0472">Membrane</keyword>